<dbReference type="EMBL" id="CP000155">
    <property type="protein sequence ID" value="ABC32013.1"/>
    <property type="molecule type" value="Genomic_DNA"/>
</dbReference>
<evidence type="ECO:0000313" key="2">
    <source>
        <dbReference type="EMBL" id="ABC32013.1"/>
    </source>
</evidence>
<dbReference type="HOGENOM" id="CLU_1893707_0_0_6"/>
<gene>
    <name evidence="2" type="ordered locus">HCH_05341</name>
</gene>
<dbReference type="Proteomes" id="UP000000238">
    <property type="component" value="Chromosome"/>
</dbReference>
<organism evidence="2 3">
    <name type="scientific">Hahella chejuensis (strain KCTC 2396)</name>
    <dbReference type="NCBI Taxonomy" id="349521"/>
    <lineage>
        <taxon>Bacteria</taxon>
        <taxon>Pseudomonadati</taxon>
        <taxon>Pseudomonadota</taxon>
        <taxon>Gammaproteobacteria</taxon>
        <taxon>Oceanospirillales</taxon>
        <taxon>Hahellaceae</taxon>
        <taxon>Hahella</taxon>
    </lineage>
</organism>
<keyword evidence="3" id="KW-1185">Reference proteome</keyword>
<evidence type="ECO:0000313" key="3">
    <source>
        <dbReference type="Proteomes" id="UP000000238"/>
    </source>
</evidence>
<dbReference type="AlphaFoldDB" id="Q2SBG1"/>
<evidence type="ECO:0000259" key="1">
    <source>
        <dbReference type="Pfam" id="PF07238"/>
    </source>
</evidence>
<proteinExistence type="predicted"/>
<dbReference type="KEGG" id="hch:HCH_05341"/>
<reference evidence="2 3" key="1">
    <citation type="journal article" date="2005" name="Nucleic Acids Res.">
        <title>Genomic blueprint of Hahella chejuensis, a marine microbe producing an algicidal agent.</title>
        <authorList>
            <person name="Jeong H."/>
            <person name="Yim J.H."/>
            <person name="Lee C."/>
            <person name="Choi S.-H."/>
            <person name="Park Y.K."/>
            <person name="Yoon S.H."/>
            <person name="Hur C.-G."/>
            <person name="Kang H.-Y."/>
            <person name="Kim D."/>
            <person name="Lee H.H."/>
            <person name="Park K.H."/>
            <person name="Park S.-H."/>
            <person name="Park H.-S."/>
            <person name="Lee H.K."/>
            <person name="Oh T.K."/>
            <person name="Kim J.F."/>
        </authorList>
    </citation>
    <scope>NUCLEOTIDE SEQUENCE [LARGE SCALE GENOMIC DNA]</scope>
    <source>
        <strain evidence="2 3">KCTC 2396</strain>
    </source>
</reference>
<name>Q2SBG1_HAHCH</name>
<sequence>MIQSSPSVMQRNLRHHLRIPTDFVAHITTRDQRECDAAIHNISRTGLMLECDRCILETLTPNALNFAPLRPVCINIRFTLPLIKKEVVEVETEMLVIYTRRLARNAFHVGLQFKELTPEQTRQLEQYIAENKLR</sequence>
<accession>Q2SBG1</accession>
<dbReference type="GO" id="GO:0035438">
    <property type="term" value="F:cyclic-di-GMP binding"/>
    <property type="evidence" value="ECO:0007669"/>
    <property type="project" value="InterPro"/>
</dbReference>
<dbReference type="Gene3D" id="2.40.10.220">
    <property type="entry name" value="predicted glycosyltransferase like domains"/>
    <property type="match status" value="1"/>
</dbReference>
<dbReference type="Pfam" id="PF07238">
    <property type="entry name" value="PilZ"/>
    <property type="match status" value="1"/>
</dbReference>
<feature type="domain" description="PilZ" evidence="1">
    <location>
        <begin position="13"/>
        <end position="129"/>
    </location>
</feature>
<dbReference type="eggNOG" id="ENOG502ZR9K">
    <property type="taxonomic scope" value="Bacteria"/>
</dbReference>
<dbReference type="STRING" id="349521.HCH_05341"/>
<dbReference type="InterPro" id="IPR009875">
    <property type="entry name" value="PilZ_domain"/>
</dbReference>
<dbReference type="SUPFAM" id="SSF141371">
    <property type="entry name" value="PilZ domain-like"/>
    <property type="match status" value="1"/>
</dbReference>
<protein>
    <recommendedName>
        <fullName evidence="1">PilZ domain-containing protein</fullName>
    </recommendedName>
</protein>